<sequence length="111" mass="11829">MTSSFSHSPSLRSQAGIICLPSSSPLLTLTPHIMSECNNGTHNKSCAEAKVPVTPDVSLDSDEQNSEPRANKTGGYVRPPSLRKSALAACGRPADGLDDISYETRSLDKEK</sequence>
<evidence type="ECO:0000313" key="2">
    <source>
        <dbReference type="EMBL" id="CAE2249432.1"/>
    </source>
</evidence>
<reference evidence="2" key="1">
    <citation type="submission" date="2021-01" db="EMBL/GenBank/DDBJ databases">
        <authorList>
            <person name="Corre E."/>
            <person name="Pelletier E."/>
            <person name="Niang G."/>
            <person name="Scheremetjew M."/>
            <person name="Finn R."/>
            <person name="Kale V."/>
            <person name="Holt S."/>
            <person name="Cochrane G."/>
            <person name="Meng A."/>
            <person name="Brown T."/>
            <person name="Cohen L."/>
        </authorList>
    </citation>
    <scope>NUCLEOTIDE SEQUENCE</scope>
    <source>
        <strain evidence="2">Isolate 1302-5</strain>
    </source>
</reference>
<dbReference type="AlphaFoldDB" id="A0A7S4J3H0"/>
<proteinExistence type="predicted"/>
<name>A0A7S4J3H0_9STRA</name>
<protein>
    <submittedName>
        <fullName evidence="2">Uncharacterized protein</fullName>
    </submittedName>
</protein>
<accession>A0A7S4J3H0</accession>
<dbReference type="EMBL" id="HBKQ01030168">
    <property type="protein sequence ID" value="CAE2249432.1"/>
    <property type="molecule type" value="Transcribed_RNA"/>
</dbReference>
<organism evidence="2">
    <name type="scientific">Odontella aurita</name>
    <dbReference type="NCBI Taxonomy" id="265563"/>
    <lineage>
        <taxon>Eukaryota</taxon>
        <taxon>Sar</taxon>
        <taxon>Stramenopiles</taxon>
        <taxon>Ochrophyta</taxon>
        <taxon>Bacillariophyta</taxon>
        <taxon>Mediophyceae</taxon>
        <taxon>Biddulphiophycidae</taxon>
        <taxon>Eupodiscales</taxon>
        <taxon>Odontellaceae</taxon>
        <taxon>Odontella</taxon>
    </lineage>
</organism>
<gene>
    <name evidence="2" type="ORF">OAUR00152_LOCUS20521</name>
</gene>
<evidence type="ECO:0000256" key="1">
    <source>
        <dbReference type="SAM" id="MobiDB-lite"/>
    </source>
</evidence>
<feature type="region of interest" description="Disordered" evidence="1">
    <location>
        <begin position="48"/>
        <end position="111"/>
    </location>
</feature>